<dbReference type="InterPro" id="IPR037523">
    <property type="entry name" value="VOC_core"/>
</dbReference>
<dbReference type="Gene3D" id="3.10.180.10">
    <property type="entry name" value="2,3-Dihydroxybiphenyl 1,2-Dioxygenase, domain 1"/>
    <property type="match status" value="1"/>
</dbReference>
<dbReference type="PANTHER" id="PTHR39434">
    <property type="match status" value="1"/>
</dbReference>
<protein>
    <submittedName>
        <fullName evidence="2">Glyoxalase</fullName>
    </submittedName>
</protein>
<dbReference type="Proteomes" id="UP000233398">
    <property type="component" value="Unassembled WGS sequence"/>
</dbReference>
<reference evidence="2 3" key="1">
    <citation type="submission" date="2017-11" db="EMBL/GenBank/DDBJ databases">
        <title>Rhodohalobacter 15182 sp. nov., isolated from a salt lake.</title>
        <authorList>
            <person name="Han S."/>
        </authorList>
    </citation>
    <scope>NUCLEOTIDE SEQUENCE [LARGE SCALE GENOMIC DNA]</scope>
    <source>
        <strain evidence="2 3">15182</strain>
    </source>
</reference>
<sequence length="142" mass="16316">MSDSKIPRFHLAFPVKELEKTMTFYRDLLGCKTGRSSEKWIDFDFWGHQVVAHVSPEDAGKSASNEVDGHAVPAKHFGVILEWDEFHELADRLKEHEINFVIEPYVRFEGKPGEQATMFLLDPSGNALEFKSFRDESQIFAK</sequence>
<keyword evidence="3" id="KW-1185">Reference proteome</keyword>
<dbReference type="CDD" id="cd08357">
    <property type="entry name" value="VOC_like"/>
    <property type="match status" value="1"/>
</dbReference>
<dbReference type="PROSITE" id="PS51819">
    <property type="entry name" value="VOC"/>
    <property type="match status" value="1"/>
</dbReference>
<dbReference type="PANTHER" id="PTHR39434:SF1">
    <property type="entry name" value="VOC DOMAIN-CONTAINING PROTEIN"/>
    <property type="match status" value="1"/>
</dbReference>
<accession>A0A2N0VHE2</accession>
<dbReference type="Pfam" id="PF00903">
    <property type="entry name" value="Glyoxalase"/>
    <property type="match status" value="1"/>
</dbReference>
<dbReference type="OrthoDB" id="793940at2"/>
<evidence type="ECO:0000313" key="2">
    <source>
        <dbReference type="EMBL" id="PKD43616.1"/>
    </source>
</evidence>
<organism evidence="2 3">
    <name type="scientific">Rhodohalobacter barkolensis</name>
    <dbReference type="NCBI Taxonomy" id="2053187"/>
    <lineage>
        <taxon>Bacteria</taxon>
        <taxon>Pseudomonadati</taxon>
        <taxon>Balneolota</taxon>
        <taxon>Balneolia</taxon>
        <taxon>Balneolales</taxon>
        <taxon>Balneolaceae</taxon>
        <taxon>Rhodohalobacter</taxon>
    </lineage>
</organism>
<dbReference type="AlphaFoldDB" id="A0A2N0VHE2"/>
<proteinExistence type="predicted"/>
<dbReference type="InterPro" id="IPR004360">
    <property type="entry name" value="Glyas_Fos-R_dOase_dom"/>
</dbReference>
<gene>
    <name evidence="2" type="ORF">CWD77_08600</name>
</gene>
<name>A0A2N0VHE2_9BACT</name>
<evidence type="ECO:0000259" key="1">
    <source>
        <dbReference type="PROSITE" id="PS51819"/>
    </source>
</evidence>
<dbReference type="EMBL" id="PISP01000002">
    <property type="protein sequence ID" value="PKD43616.1"/>
    <property type="molecule type" value="Genomic_DNA"/>
</dbReference>
<dbReference type="RefSeq" id="WP_101073158.1">
    <property type="nucleotide sequence ID" value="NZ_PISP01000002.1"/>
</dbReference>
<dbReference type="InterPro" id="IPR029068">
    <property type="entry name" value="Glyas_Bleomycin-R_OHBP_Dase"/>
</dbReference>
<comment type="caution">
    <text evidence="2">The sequence shown here is derived from an EMBL/GenBank/DDBJ whole genome shotgun (WGS) entry which is preliminary data.</text>
</comment>
<dbReference type="SUPFAM" id="SSF54593">
    <property type="entry name" value="Glyoxalase/Bleomycin resistance protein/Dihydroxybiphenyl dioxygenase"/>
    <property type="match status" value="1"/>
</dbReference>
<feature type="domain" description="VOC" evidence="1">
    <location>
        <begin position="7"/>
        <end position="133"/>
    </location>
</feature>
<evidence type="ECO:0000313" key="3">
    <source>
        <dbReference type="Proteomes" id="UP000233398"/>
    </source>
</evidence>